<organism evidence="1 2">
    <name type="scientific">Xanthomarina gelatinilytica</name>
    <dbReference type="NCBI Taxonomy" id="1137281"/>
    <lineage>
        <taxon>Bacteria</taxon>
        <taxon>Pseudomonadati</taxon>
        <taxon>Bacteroidota</taxon>
        <taxon>Flavobacteriia</taxon>
        <taxon>Flavobacteriales</taxon>
        <taxon>Flavobacteriaceae</taxon>
        <taxon>Xanthomarina</taxon>
    </lineage>
</organism>
<dbReference type="EMBL" id="DPRK01000287">
    <property type="protein sequence ID" value="HCY83313.1"/>
    <property type="molecule type" value="Genomic_DNA"/>
</dbReference>
<evidence type="ECO:0000313" key="1">
    <source>
        <dbReference type="EMBL" id="HCY83313.1"/>
    </source>
</evidence>
<evidence type="ECO:0000313" key="2">
    <source>
        <dbReference type="Proteomes" id="UP000263268"/>
    </source>
</evidence>
<comment type="caution">
    <text evidence="1">The sequence shown here is derived from an EMBL/GenBank/DDBJ whole genome shotgun (WGS) entry which is preliminary data.</text>
</comment>
<accession>A0A3D6BVQ6</accession>
<protein>
    <recommendedName>
        <fullName evidence="3">Bacteriocin fulvocin C-related protein</fullName>
    </recommendedName>
</protein>
<sequence length="177" mass="20579">MKKILILILVTAFHFSCENSDIEIDNYEQEQIENVLALEGQNQRDAYVLLDNKLKYKLWFDKLNYTKSNLSVEQANAVDKLLTIIEPNFFEFENSKNSKYINRIEDWMLLAKKTFNKKEFILTFVTINNQRVDYDGGCACNRSEDYCWFSDCESSSCNSSYTGCGLLWNSTCNGECV</sequence>
<evidence type="ECO:0008006" key="3">
    <source>
        <dbReference type="Google" id="ProtNLM"/>
    </source>
</evidence>
<dbReference type="AlphaFoldDB" id="A0A3D6BVQ6"/>
<reference evidence="1 2" key="1">
    <citation type="journal article" date="2018" name="Nat. Biotechnol.">
        <title>A standardized bacterial taxonomy based on genome phylogeny substantially revises the tree of life.</title>
        <authorList>
            <person name="Parks D.H."/>
            <person name="Chuvochina M."/>
            <person name="Waite D.W."/>
            <person name="Rinke C."/>
            <person name="Skarshewski A."/>
            <person name="Chaumeil P.A."/>
            <person name="Hugenholtz P."/>
        </authorList>
    </citation>
    <scope>NUCLEOTIDE SEQUENCE [LARGE SCALE GENOMIC DNA]</scope>
    <source>
        <strain evidence="1">UBA10227</strain>
    </source>
</reference>
<name>A0A3D6BVQ6_9FLAO</name>
<dbReference type="Proteomes" id="UP000263268">
    <property type="component" value="Unassembled WGS sequence"/>
</dbReference>
<proteinExistence type="predicted"/>
<gene>
    <name evidence="1" type="ORF">DHV22_17790</name>
</gene>
<dbReference type="NCBIfam" id="NF033852">
    <property type="entry name" value="fulvocin_rel"/>
    <property type="match status" value="1"/>
</dbReference>